<dbReference type="GO" id="GO:0004821">
    <property type="term" value="F:histidine-tRNA ligase activity"/>
    <property type="evidence" value="ECO:0007669"/>
    <property type="project" value="TreeGrafter"/>
</dbReference>
<dbReference type="NCBIfam" id="NF009086">
    <property type="entry name" value="PRK12421.1"/>
    <property type="match status" value="1"/>
</dbReference>
<evidence type="ECO:0000256" key="8">
    <source>
        <dbReference type="ARBA" id="ARBA00025246"/>
    </source>
</evidence>
<organism evidence="12 13">
    <name type="scientific">Noviherbaspirillum pedocola</name>
    <dbReference type="NCBI Taxonomy" id="2801341"/>
    <lineage>
        <taxon>Bacteria</taxon>
        <taxon>Pseudomonadati</taxon>
        <taxon>Pseudomonadota</taxon>
        <taxon>Betaproteobacteria</taxon>
        <taxon>Burkholderiales</taxon>
        <taxon>Oxalobacteraceae</taxon>
        <taxon>Noviherbaspirillum</taxon>
    </lineage>
</organism>
<dbReference type="Proteomes" id="UP000622890">
    <property type="component" value="Unassembled WGS sequence"/>
</dbReference>
<dbReference type="CDD" id="cd00773">
    <property type="entry name" value="HisRS-like_core"/>
    <property type="match status" value="1"/>
</dbReference>
<dbReference type="HAMAP" id="MF_00125">
    <property type="entry name" value="HisZ"/>
    <property type="match status" value="1"/>
</dbReference>
<keyword evidence="13" id="KW-1185">Reference proteome</keyword>
<dbReference type="Pfam" id="PF13393">
    <property type="entry name" value="tRNA-synt_His"/>
    <property type="match status" value="1"/>
</dbReference>
<dbReference type="Gene3D" id="3.30.930.10">
    <property type="entry name" value="Bira Bifunctional Protein, Domain 2"/>
    <property type="match status" value="1"/>
</dbReference>
<evidence type="ECO:0000313" key="13">
    <source>
        <dbReference type="Proteomes" id="UP000622890"/>
    </source>
</evidence>
<keyword evidence="6 9" id="KW-0963">Cytoplasm</keyword>
<evidence type="ECO:0000256" key="2">
    <source>
        <dbReference type="ARBA" id="ARBA00004667"/>
    </source>
</evidence>
<comment type="miscellaneous">
    <text evidence="9">This function is generally fulfilled by the C-terminal part of HisG, which is missing in some bacteria such as this one.</text>
</comment>
<evidence type="ECO:0000256" key="9">
    <source>
        <dbReference type="HAMAP-Rule" id="MF_00125"/>
    </source>
</evidence>
<feature type="binding site" evidence="10">
    <location>
        <position position="123"/>
    </location>
    <ligand>
        <name>L-histidine</name>
        <dbReference type="ChEBI" id="CHEBI:57595"/>
    </ligand>
</feature>
<comment type="similarity">
    <text evidence="3 9">Belongs to the class-II aminoacyl-tRNA synthetase family. HisZ subfamily.</text>
</comment>
<dbReference type="GO" id="GO:0016757">
    <property type="term" value="F:glycosyltransferase activity"/>
    <property type="evidence" value="ECO:0007669"/>
    <property type="project" value="UniProtKB-KW"/>
</dbReference>
<feature type="binding site" evidence="10">
    <location>
        <begin position="80"/>
        <end position="82"/>
    </location>
    <ligand>
        <name>L-histidine</name>
        <dbReference type="ChEBI" id="CHEBI:57595"/>
    </ligand>
</feature>
<name>A0A934SRX2_9BURK</name>
<dbReference type="GO" id="GO:0000105">
    <property type="term" value="P:L-histidine biosynthetic process"/>
    <property type="evidence" value="ECO:0007669"/>
    <property type="project" value="UniProtKB-UniRule"/>
</dbReference>
<dbReference type="InterPro" id="IPR004516">
    <property type="entry name" value="HisRS/HisZ"/>
</dbReference>
<dbReference type="InterPro" id="IPR045864">
    <property type="entry name" value="aa-tRNA-synth_II/BPL/LPL"/>
</dbReference>
<dbReference type="InterPro" id="IPR004517">
    <property type="entry name" value="HisZ"/>
</dbReference>
<comment type="caution">
    <text evidence="12">The sequence shown here is derived from an EMBL/GenBank/DDBJ whole genome shotgun (WGS) entry which is preliminary data.</text>
</comment>
<dbReference type="PIRSF" id="PIRSF001549">
    <property type="entry name" value="His-tRNA_synth"/>
    <property type="match status" value="1"/>
</dbReference>
<dbReference type="GO" id="GO:0006427">
    <property type="term" value="P:histidyl-tRNA aminoacylation"/>
    <property type="evidence" value="ECO:0007669"/>
    <property type="project" value="TreeGrafter"/>
</dbReference>
<reference evidence="12" key="1">
    <citation type="submission" date="2021-01" db="EMBL/GenBank/DDBJ databases">
        <title>Genome sequence of strain Noviherbaspirillum sp. DKR-6.</title>
        <authorList>
            <person name="Chaudhary D.K."/>
        </authorList>
    </citation>
    <scope>NUCLEOTIDE SEQUENCE</scope>
    <source>
        <strain evidence="12">DKR-6</strain>
    </source>
</reference>
<dbReference type="AlphaFoldDB" id="A0A934SRX2"/>
<accession>A0A934SRX2</accession>
<evidence type="ECO:0000256" key="6">
    <source>
        <dbReference type="ARBA" id="ARBA00022490"/>
    </source>
</evidence>
<keyword evidence="12" id="KW-0328">Glycosyltransferase</keyword>
<evidence type="ECO:0000256" key="5">
    <source>
        <dbReference type="ARBA" id="ARBA00020397"/>
    </source>
</evidence>
<sequence>MPSWLLPENIADVLPSEARKIEDLRRAILDNFRLYGYELVTPPMLEYLDSLLPVGGHDMDLRMFKLVDQLSGRTLGLRADMTTQVARIDAHLLNRPSVTRLCYAGSVLHTRPSGLHATREPLQIGAEIYGHAGLEADAEIQELALASLALAGFTEVRLDLCHAGLLRALISADENAREDEAALIALLRAKDIPALSVLVEDYAPLIRDALLKLPDLYGDASVIARARAVLPTLPAVEKALTDLEVLLDLAGDAQVTVDLADLSGYQYESGAMFALYVPGLPNAVARGGRYDHVGEAFGRARPATGFSMDLRELARLLPGAAPKAAIRAPWSRDPELRRRIAELRNAGEIVIQHLPGHDTEQQEFEHDRVIVFEGGNWILKSLG</sequence>
<proteinExistence type="inferred from homology"/>
<comment type="subcellular location">
    <subcellularLocation>
        <location evidence="1 9">Cytoplasm</location>
    </subcellularLocation>
</comment>
<keyword evidence="12" id="KW-0808">Transferase</keyword>
<evidence type="ECO:0000256" key="1">
    <source>
        <dbReference type="ARBA" id="ARBA00004496"/>
    </source>
</evidence>
<keyword evidence="7 9" id="KW-0368">Histidine biosynthesis</keyword>
<dbReference type="RefSeq" id="WP_200591212.1">
    <property type="nucleotide sequence ID" value="NZ_JAEPBG010000002.1"/>
</dbReference>
<comment type="function">
    <text evidence="8 9">Required for the first step of histidine biosynthesis. May allow the feedback regulation of ATP phosphoribosyltransferase activity by histidine.</text>
</comment>
<evidence type="ECO:0000313" key="12">
    <source>
        <dbReference type="EMBL" id="MBK4734467.1"/>
    </source>
</evidence>
<dbReference type="PANTHER" id="PTHR43707:SF1">
    <property type="entry name" value="HISTIDINE--TRNA LIGASE, MITOCHONDRIAL-RELATED"/>
    <property type="match status" value="1"/>
</dbReference>
<comment type="pathway">
    <text evidence="2 9">Amino-acid biosynthesis; L-histidine biosynthesis; L-histidine from 5-phospho-alpha-D-ribose 1-diphosphate: step 1/9.</text>
</comment>
<gene>
    <name evidence="9" type="primary">hisZ</name>
    <name evidence="12" type="ORF">JJB74_07615</name>
</gene>
<feature type="domain" description="Class II Histidinyl-tRNA synthetase (HisRS)-like catalytic core" evidence="11">
    <location>
        <begin position="10"/>
        <end position="313"/>
    </location>
</feature>
<keyword evidence="9" id="KW-0028">Amino-acid biosynthesis</keyword>
<evidence type="ECO:0000256" key="7">
    <source>
        <dbReference type="ARBA" id="ARBA00023102"/>
    </source>
</evidence>
<dbReference type="EMBL" id="JAEPBG010000002">
    <property type="protein sequence ID" value="MBK4734467.1"/>
    <property type="molecule type" value="Genomic_DNA"/>
</dbReference>
<dbReference type="GO" id="GO:0005737">
    <property type="term" value="C:cytoplasm"/>
    <property type="evidence" value="ECO:0007669"/>
    <property type="project" value="UniProtKB-SubCell"/>
</dbReference>
<feature type="binding site" evidence="10">
    <location>
        <position position="127"/>
    </location>
    <ligand>
        <name>L-histidine</name>
        <dbReference type="ChEBI" id="CHEBI:57595"/>
    </ligand>
</feature>
<evidence type="ECO:0000259" key="11">
    <source>
        <dbReference type="Pfam" id="PF13393"/>
    </source>
</evidence>
<evidence type="ECO:0000256" key="4">
    <source>
        <dbReference type="ARBA" id="ARBA00011496"/>
    </source>
</evidence>
<protein>
    <recommendedName>
        <fullName evidence="5 9">ATP phosphoribosyltransferase regulatory subunit</fullName>
    </recommendedName>
</protein>
<dbReference type="PANTHER" id="PTHR43707">
    <property type="entry name" value="HISTIDYL-TRNA SYNTHETASE"/>
    <property type="match status" value="1"/>
</dbReference>
<comment type="subunit">
    <text evidence="4 9">Heteromultimer composed of HisG and HisZ subunits.</text>
</comment>
<dbReference type="NCBIfam" id="TIGR00443">
    <property type="entry name" value="hisZ_biosyn_reg"/>
    <property type="match status" value="1"/>
</dbReference>
<dbReference type="NCBIfam" id="NF008935">
    <property type="entry name" value="PRK12292.1-1"/>
    <property type="match status" value="1"/>
</dbReference>
<dbReference type="InterPro" id="IPR041715">
    <property type="entry name" value="HisRS-like_core"/>
</dbReference>
<evidence type="ECO:0000256" key="10">
    <source>
        <dbReference type="PIRSR" id="PIRSR001549-1"/>
    </source>
</evidence>
<dbReference type="SUPFAM" id="SSF55681">
    <property type="entry name" value="Class II aaRS and biotin synthetases"/>
    <property type="match status" value="1"/>
</dbReference>
<evidence type="ECO:0000256" key="3">
    <source>
        <dbReference type="ARBA" id="ARBA00005539"/>
    </source>
</evidence>